<name>B8G9K8_CHLAD</name>
<sequence>MVANFVSSHQRKDHHVLSFIRSHPYITVFVIMFCIIFFVAVFGLGFAWGESLLAAAVISAVGVAVQWWQTNGLG</sequence>
<feature type="transmembrane region" description="Helical" evidence="1">
    <location>
        <begin position="25"/>
        <end position="45"/>
    </location>
</feature>
<gene>
    <name evidence="2" type="ordered locus">Cagg_3522</name>
</gene>
<reference evidence="2" key="1">
    <citation type="submission" date="2008-12" db="EMBL/GenBank/DDBJ databases">
        <title>Complete sequence of Chloroflexus aggregans DSM 9485.</title>
        <authorList>
            <consortium name="US DOE Joint Genome Institute"/>
            <person name="Lucas S."/>
            <person name="Copeland A."/>
            <person name="Lapidus A."/>
            <person name="Glavina del Rio T."/>
            <person name="Dalin E."/>
            <person name="Tice H."/>
            <person name="Pitluck S."/>
            <person name="Foster B."/>
            <person name="Larimer F."/>
            <person name="Land M."/>
            <person name="Hauser L."/>
            <person name="Kyrpides N."/>
            <person name="Mikhailova N."/>
            <person name="Bryant D."/>
            <person name="Richardson P."/>
        </authorList>
    </citation>
    <scope>NUCLEOTIDE SEQUENCE</scope>
    <source>
        <strain evidence="2">DSM 9485</strain>
    </source>
</reference>
<feature type="transmembrane region" description="Helical" evidence="1">
    <location>
        <begin position="52"/>
        <end position="69"/>
    </location>
</feature>
<dbReference type="Proteomes" id="UP000002508">
    <property type="component" value="Chromosome"/>
</dbReference>
<protein>
    <submittedName>
        <fullName evidence="2">Uncharacterized protein</fullName>
    </submittedName>
</protein>
<accession>B8G9K8</accession>
<keyword evidence="1" id="KW-0472">Membrane</keyword>
<dbReference type="EMBL" id="CP001337">
    <property type="protein sequence ID" value="ACL26361.1"/>
    <property type="molecule type" value="Genomic_DNA"/>
</dbReference>
<dbReference type="HOGENOM" id="CLU_2680997_0_0_0"/>
<dbReference type="KEGG" id="cag:Cagg_3522"/>
<keyword evidence="1" id="KW-0812">Transmembrane</keyword>
<proteinExistence type="predicted"/>
<organism evidence="2 3">
    <name type="scientific">Chloroflexus aggregans (strain MD-66 / DSM 9485)</name>
    <dbReference type="NCBI Taxonomy" id="326427"/>
    <lineage>
        <taxon>Bacteria</taxon>
        <taxon>Bacillati</taxon>
        <taxon>Chloroflexota</taxon>
        <taxon>Chloroflexia</taxon>
        <taxon>Chloroflexales</taxon>
        <taxon>Chloroflexineae</taxon>
        <taxon>Chloroflexaceae</taxon>
        <taxon>Chloroflexus</taxon>
    </lineage>
</organism>
<dbReference type="AlphaFoldDB" id="B8G9K8"/>
<evidence type="ECO:0000313" key="2">
    <source>
        <dbReference type="EMBL" id="ACL26361.1"/>
    </source>
</evidence>
<evidence type="ECO:0000256" key="1">
    <source>
        <dbReference type="SAM" id="Phobius"/>
    </source>
</evidence>
<evidence type="ECO:0000313" key="3">
    <source>
        <dbReference type="Proteomes" id="UP000002508"/>
    </source>
</evidence>
<keyword evidence="1" id="KW-1133">Transmembrane helix</keyword>
<keyword evidence="3" id="KW-1185">Reference proteome</keyword>
<dbReference type="STRING" id="326427.Cagg_3522"/>